<dbReference type="AlphaFoldDB" id="A0A0A9S7X2"/>
<proteinExistence type="predicted"/>
<name>A0A0A9S7X2_ARUDO</name>
<sequence>MTDLAHSITFSGSPSLAPPTACSYPSDSMPSSFFNAPAWLSVTLRRHLLTLRPSCPQPPVLQLLIRPRTEALLAHSSTSR</sequence>
<reference evidence="1" key="1">
    <citation type="submission" date="2014-09" db="EMBL/GenBank/DDBJ databases">
        <authorList>
            <person name="Magalhaes I.L.F."/>
            <person name="Oliveira U."/>
            <person name="Santos F.R."/>
            <person name="Vidigal T.H.D.A."/>
            <person name="Brescovit A.D."/>
            <person name="Santos A.J."/>
        </authorList>
    </citation>
    <scope>NUCLEOTIDE SEQUENCE</scope>
    <source>
        <tissue evidence="1">Shoot tissue taken approximately 20 cm above the soil surface</tissue>
    </source>
</reference>
<evidence type="ECO:0000313" key="1">
    <source>
        <dbReference type="EMBL" id="JAD15157.1"/>
    </source>
</evidence>
<dbReference type="EMBL" id="GBRH01282738">
    <property type="protein sequence ID" value="JAD15157.1"/>
    <property type="molecule type" value="Transcribed_RNA"/>
</dbReference>
<accession>A0A0A9S7X2</accession>
<reference evidence="1" key="2">
    <citation type="journal article" date="2015" name="Data Brief">
        <title>Shoot transcriptome of the giant reed, Arundo donax.</title>
        <authorList>
            <person name="Barrero R.A."/>
            <person name="Guerrero F.D."/>
            <person name="Moolhuijzen P."/>
            <person name="Goolsby J.A."/>
            <person name="Tidwell J."/>
            <person name="Bellgard S.E."/>
            <person name="Bellgard M.I."/>
        </authorList>
    </citation>
    <scope>NUCLEOTIDE SEQUENCE</scope>
    <source>
        <tissue evidence="1">Shoot tissue taken approximately 20 cm above the soil surface</tissue>
    </source>
</reference>
<organism evidence="1">
    <name type="scientific">Arundo donax</name>
    <name type="common">Giant reed</name>
    <name type="synonym">Donax arundinaceus</name>
    <dbReference type="NCBI Taxonomy" id="35708"/>
    <lineage>
        <taxon>Eukaryota</taxon>
        <taxon>Viridiplantae</taxon>
        <taxon>Streptophyta</taxon>
        <taxon>Embryophyta</taxon>
        <taxon>Tracheophyta</taxon>
        <taxon>Spermatophyta</taxon>
        <taxon>Magnoliopsida</taxon>
        <taxon>Liliopsida</taxon>
        <taxon>Poales</taxon>
        <taxon>Poaceae</taxon>
        <taxon>PACMAD clade</taxon>
        <taxon>Arundinoideae</taxon>
        <taxon>Arundineae</taxon>
        <taxon>Arundo</taxon>
    </lineage>
</organism>
<protein>
    <submittedName>
        <fullName evidence="1">Uncharacterized protein</fullName>
    </submittedName>
</protein>